<keyword evidence="5 8" id="KW-0645">Protease</keyword>
<protein>
    <recommendedName>
        <fullName evidence="4 8">Signal peptidase I</fullName>
        <ecNumber evidence="4 8">3.4.21.89</ecNumber>
    </recommendedName>
</protein>
<dbReference type="InterPro" id="IPR019533">
    <property type="entry name" value="Peptidase_S26"/>
</dbReference>
<evidence type="ECO:0000256" key="4">
    <source>
        <dbReference type="ARBA" id="ARBA00013208"/>
    </source>
</evidence>
<name>A0A1N7MVE8_9BACL</name>
<dbReference type="InterPro" id="IPR000223">
    <property type="entry name" value="Pept_S26A_signal_pept_1"/>
</dbReference>
<dbReference type="PRINTS" id="PR00727">
    <property type="entry name" value="LEADERPTASE"/>
</dbReference>
<reference evidence="12" key="1">
    <citation type="submission" date="2017-01" db="EMBL/GenBank/DDBJ databases">
        <authorList>
            <person name="Varghese N."/>
            <person name="Submissions S."/>
        </authorList>
    </citation>
    <scope>NUCLEOTIDE SEQUENCE [LARGE SCALE GENOMIC DNA]</scope>
    <source>
        <strain evidence="12">DSM 45196</strain>
    </source>
</reference>
<evidence type="ECO:0000259" key="10">
    <source>
        <dbReference type="Pfam" id="PF10502"/>
    </source>
</evidence>
<dbReference type="InterPro" id="IPR019757">
    <property type="entry name" value="Pept_S26A_signal_pept_1_Lys-AS"/>
</dbReference>
<organism evidence="11 12">
    <name type="scientific">Kroppenstedtia eburnea</name>
    <dbReference type="NCBI Taxonomy" id="714067"/>
    <lineage>
        <taxon>Bacteria</taxon>
        <taxon>Bacillati</taxon>
        <taxon>Bacillota</taxon>
        <taxon>Bacilli</taxon>
        <taxon>Bacillales</taxon>
        <taxon>Thermoactinomycetaceae</taxon>
        <taxon>Kroppenstedtia</taxon>
    </lineage>
</organism>
<dbReference type="AlphaFoldDB" id="A0A1N7MVE8"/>
<evidence type="ECO:0000256" key="7">
    <source>
        <dbReference type="PIRSR" id="PIRSR600223-1"/>
    </source>
</evidence>
<dbReference type="SUPFAM" id="SSF51306">
    <property type="entry name" value="LexA/Signal peptidase"/>
    <property type="match status" value="1"/>
</dbReference>
<dbReference type="InterPro" id="IPR036286">
    <property type="entry name" value="LexA/Signal_pep-like_sf"/>
</dbReference>
<dbReference type="Gene3D" id="2.10.109.10">
    <property type="entry name" value="Umud Fragment, subunit A"/>
    <property type="match status" value="1"/>
</dbReference>
<dbReference type="EMBL" id="FTOD01000007">
    <property type="protein sequence ID" value="SIS89921.1"/>
    <property type="molecule type" value="Genomic_DNA"/>
</dbReference>
<evidence type="ECO:0000256" key="6">
    <source>
        <dbReference type="ARBA" id="ARBA00022801"/>
    </source>
</evidence>
<feature type="active site" evidence="7">
    <location>
        <position position="35"/>
    </location>
</feature>
<evidence type="ECO:0000256" key="8">
    <source>
        <dbReference type="RuleBase" id="RU003993"/>
    </source>
</evidence>
<comment type="similarity">
    <text evidence="3 9">Belongs to the peptidase S26 family.</text>
</comment>
<evidence type="ECO:0000256" key="9">
    <source>
        <dbReference type="RuleBase" id="RU362042"/>
    </source>
</evidence>
<dbReference type="GO" id="GO:0009003">
    <property type="term" value="F:signal peptidase activity"/>
    <property type="evidence" value="ECO:0007669"/>
    <property type="project" value="UniProtKB-EC"/>
</dbReference>
<dbReference type="Pfam" id="PF10502">
    <property type="entry name" value="Peptidase_S26"/>
    <property type="match status" value="1"/>
</dbReference>
<sequence>MKKVFIISLATIAFLVAGVLVFFQHFFIYEVDGNSMNPTLKNRESVLSREFALKDIERGDIIGFAPSDFAEDEFLKRVVGLPGDTVEIKNEQVLVNGKKAPYPINAKGAPDFGPVHVKKDRLFVLGDLLSVSEDSRDFGVISYEQVRGVLVFK</sequence>
<dbReference type="OrthoDB" id="9802919at2"/>
<evidence type="ECO:0000256" key="1">
    <source>
        <dbReference type="ARBA" id="ARBA00000677"/>
    </source>
</evidence>
<dbReference type="CDD" id="cd06530">
    <property type="entry name" value="S26_SPase_I"/>
    <property type="match status" value="1"/>
</dbReference>
<dbReference type="InterPro" id="IPR019756">
    <property type="entry name" value="Pept_S26A_signal_pept_1_Ser-AS"/>
</dbReference>
<dbReference type="GO" id="GO:0006465">
    <property type="term" value="P:signal peptide processing"/>
    <property type="evidence" value="ECO:0007669"/>
    <property type="project" value="InterPro"/>
</dbReference>
<dbReference type="EC" id="3.4.21.89" evidence="4 8"/>
<evidence type="ECO:0000256" key="2">
    <source>
        <dbReference type="ARBA" id="ARBA00004401"/>
    </source>
</evidence>
<evidence type="ECO:0000313" key="12">
    <source>
        <dbReference type="Proteomes" id="UP000186795"/>
    </source>
</evidence>
<dbReference type="PANTHER" id="PTHR43390:SF1">
    <property type="entry name" value="CHLOROPLAST PROCESSING PEPTIDASE"/>
    <property type="match status" value="1"/>
</dbReference>
<keyword evidence="12" id="KW-1185">Reference proteome</keyword>
<dbReference type="GO" id="GO:0005886">
    <property type="term" value="C:plasma membrane"/>
    <property type="evidence" value="ECO:0007669"/>
    <property type="project" value="UniProtKB-SubCell"/>
</dbReference>
<feature type="domain" description="Peptidase S26" evidence="10">
    <location>
        <begin position="9"/>
        <end position="151"/>
    </location>
</feature>
<proteinExistence type="inferred from homology"/>
<comment type="subcellular location">
    <subcellularLocation>
        <location evidence="2">Cell membrane</location>
        <topology evidence="2">Single-pass type II membrane protein</topology>
    </subcellularLocation>
    <subcellularLocation>
        <location evidence="9">Membrane</location>
        <topology evidence="9">Single-pass type II membrane protein</topology>
    </subcellularLocation>
</comment>
<dbReference type="RefSeq" id="WP_159439708.1">
    <property type="nucleotide sequence ID" value="NZ_CP048103.1"/>
</dbReference>
<evidence type="ECO:0000313" key="11">
    <source>
        <dbReference type="EMBL" id="SIS89921.1"/>
    </source>
</evidence>
<keyword evidence="6 8" id="KW-0378">Hydrolase</keyword>
<dbReference type="Proteomes" id="UP000186795">
    <property type="component" value="Unassembled WGS sequence"/>
</dbReference>
<dbReference type="PROSITE" id="PS00501">
    <property type="entry name" value="SPASE_I_1"/>
    <property type="match status" value="1"/>
</dbReference>
<evidence type="ECO:0000256" key="5">
    <source>
        <dbReference type="ARBA" id="ARBA00022670"/>
    </source>
</evidence>
<accession>A0A1N7MVE8</accession>
<comment type="catalytic activity">
    <reaction evidence="1 8">
        <text>Cleavage of hydrophobic, N-terminal signal or leader sequences from secreted and periplasmic proteins.</text>
        <dbReference type="EC" id="3.4.21.89"/>
    </reaction>
</comment>
<dbReference type="PROSITE" id="PS00760">
    <property type="entry name" value="SPASE_I_2"/>
    <property type="match status" value="1"/>
</dbReference>
<gene>
    <name evidence="11" type="ORF">SAMN05421790_10768</name>
</gene>
<dbReference type="GO" id="GO:0004252">
    <property type="term" value="F:serine-type endopeptidase activity"/>
    <property type="evidence" value="ECO:0007669"/>
    <property type="project" value="InterPro"/>
</dbReference>
<feature type="active site" evidence="7">
    <location>
        <position position="76"/>
    </location>
</feature>
<dbReference type="PANTHER" id="PTHR43390">
    <property type="entry name" value="SIGNAL PEPTIDASE I"/>
    <property type="match status" value="1"/>
</dbReference>
<dbReference type="NCBIfam" id="TIGR02227">
    <property type="entry name" value="sigpep_I_bact"/>
    <property type="match status" value="1"/>
</dbReference>
<evidence type="ECO:0000256" key="3">
    <source>
        <dbReference type="ARBA" id="ARBA00009370"/>
    </source>
</evidence>